<keyword evidence="2" id="KW-1185">Reference proteome</keyword>
<dbReference type="EMBL" id="JBHEZZ010000010">
    <property type="protein sequence ID" value="MFC1403540.1"/>
    <property type="molecule type" value="Genomic_DNA"/>
</dbReference>
<gene>
    <name evidence="1" type="ORF">ACEZDJ_19810</name>
</gene>
<evidence type="ECO:0000313" key="1">
    <source>
        <dbReference type="EMBL" id="MFC1403540.1"/>
    </source>
</evidence>
<dbReference type="Proteomes" id="UP001592528">
    <property type="component" value="Unassembled WGS sequence"/>
</dbReference>
<accession>A0ABV6UQ19</accession>
<protein>
    <submittedName>
        <fullName evidence="1">Uncharacterized protein</fullName>
    </submittedName>
</protein>
<evidence type="ECO:0000313" key="2">
    <source>
        <dbReference type="Proteomes" id="UP001592528"/>
    </source>
</evidence>
<proteinExistence type="predicted"/>
<comment type="caution">
    <text evidence="1">The sequence shown here is derived from an EMBL/GenBank/DDBJ whole genome shotgun (WGS) entry which is preliminary data.</text>
</comment>
<sequence>MGLAIARVAEVFAGMTAHPDEVGCGRCYGADEVALLQTADAALPADLVLMVAEEVPDHWSDQPAVIRRVLPQLTVLLAQGTTSPDLVARRLADAGWSQWPDQQVRAVLGFLEAWWVWTLRQDSPPTPAREVFESCVTATSSVTPWLACWDAERGPAADRHLVGCADWWWDDLQIDASPFTWWWGPVEQERAACLELRTWLASRAPLDDGVR</sequence>
<organism evidence="1 2">
    <name type="scientific">Streptacidiphilus cavernicola</name>
    <dbReference type="NCBI Taxonomy" id="3342716"/>
    <lineage>
        <taxon>Bacteria</taxon>
        <taxon>Bacillati</taxon>
        <taxon>Actinomycetota</taxon>
        <taxon>Actinomycetes</taxon>
        <taxon>Kitasatosporales</taxon>
        <taxon>Streptomycetaceae</taxon>
        <taxon>Streptacidiphilus</taxon>
    </lineage>
</organism>
<name>A0ABV6UQ19_9ACTN</name>
<reference evidence="1 2" key="1">
    <citation type="submission" date="2024-09" db="EMBL/GenBank/DDBJ databases">
        <authorList>
            <person name="Lee S.D."/>
        </authorList>
    </citation>
    <scope>NUCLEOTIDE SEQUENCE [LARGE SCALE GENOMIC DNA]</scope>
    <source>
        <strain evidence="1 2">N1-5</strain>
    </source>
</reference>